<feature type="transmembrane region" description="Helical" evidence="2">
    <location>
        <begin position="37"/>
        <end position="60"/>
    </location>
</feature>
<keyword evidence="1" id="KW-0175">Coiled coil</keyword>
<dbReference type="Pfam" id="PF04977">
    <property type="entry name" value="DivIC"/>
    <property type="match status" value="1"/>
</dbReference>
<feature type="coiled-coil region" evidence="1">
    <location>
        <begin position="66"/>
        <end position="100"/>
    </location>
</feature>
<dbReference type="RefSeq" id="WP_146814048.1">
    <property type="nucleotide sequence ID" value="NZ_BJYA01000001.1"/>
</dbReference>
<dbReference type="InterPro" id="IPR039076">
    <property type="entry name" value="DivIC"/>
</dbReference>
<dbReference type="AlphaFoldDB" id="A0A511W124"/>
<evidence type="ECO:0000256" key="2">
    <source>
        <dbReference type="SAM" id="Phobius"/>
    </source>
</evidence>
<evidence type="ECO:0008006" key="5">
    <source>
        <dbReference type="Google" id="ProtNLM"/>
    </source>
</evidence>
<comment type="caution">
    <text evidence="3">The sequence shown here is derived from an EMBL/GenBank/DDBJ whole genome shotgun (WGS) entry which is preliminary data.</text>
</comment>
<dbReference type="OrthoDB" id="2991180at2"/>
<evidence type="ECO:0000256" key="1">
    <source>
        <dbReference type="SAM" id="Coils"/>
    </source>
</evidence>
<protein>
    <recommendedName>
        <fullName evidence="5">Cell division protein DIVIC</fullName>
    </recommendedName>
</protein>
<keyword evidence="2" id="KW-1133">Transmembrane helix</keyword>
<keyword evidence="4" id="KW-1185">Reference proteome</keyword>
<dbReference type="EMBL" id="BJYA01000001">
    <property type="protein sequence ID" value="GEN44744.1"/>
    <property type="molecule type" value="Genomic_DNA"/>
</dbReference>
<evidence type="ECO:0000313" key="4">
    <source>
        <dbReference type="Proteomes" id="UP000321440"/>
    </source>
</evidence>
<proteinExistence type="predicted"/>
<keyword evidence="2" id="KW-0472">Membrane</keyword>
<sequence length="132" mass="15848">MLKRKGTKTNNVKKINTTYVKQQEQHLERKQREKKLLIRRLVAFGVLFSIIVGTLSLYFFQQQTIHSEKESEYEQLQSELQAQLEEQEELEREVELLNDVDYLLQIARKDYFFSKEGEIIFTLPEEEEEPSY</sequence>
<dbReference type="PANTHER" id="PTHR40027:SF1">
    <property type="entry name" value="CELL DIVISION PROTEIN DIVIC"/>
    <property type="match status" value="1"/>
</dbReference>
<keyword evidence="2" id="KW-0812">Transmembrane</keyword>
<dbReference type="PANTHER" id="PTHR40027">
    <property type="entry name" value="CELL DIVISION PROTEIN DIVIC"/>
    <property type="match status" value="1"/>
</dbReference>
<accession>A0A511W124</accession>
<dbReference type="GO" id="GO:0051301">
    <property type="term" value="P:cell division"/>
    <property type="evidence" value="ECO:0007669"/>
    <property type="project" value="InterPro"/>
</dbReference>
<dbReference type="InterPro" id="IPR007060">
    <property type="entry name" value="FtsL/DivIC"/>
</dbReference>
<gene>
    <name evidence="3" type="ORF">AHA02nite_05200</name>
</gene>
<reference evidence="3 4" key="1">
    <citation type="submission" date="2019-07" db="EMBL/GenBank/DDBJ databases">
        <title>Whole genome shotgun sequence of Alkalibacillus haloalkaliphilus NBRC 103110.</title>
        <authorList>
            <person name="Hosoyama A."/>
            <person name="Uohara A."/>
            <person name="Ohji S."/>
            <person name="Ichikawa N."/>
        </authorList>
    </citation>
    <scope>NUCLEOTIDE SEQUENCE [LARGE SCALE GENOMIC DNA]</scope>
    <source>
        <strain evidence="3 4">NBRC 103110</strain>
    </source>
</reference>
<evidence type="ECO:0000313" key="3">
    <source>
        <dbReference type="EMBL" id="GEN44744.1"/>
    </source>
</evidence>
<dbReference type="Proteomes" id="UP000321440">
    <property type="component" value="Unassembled WGS sequence"/>
</dbReference>
<name>A0A511W124_9BACI</name>
<organism evidence="3 4">
    <name type="scientific">Alkalibacillus haloalkaliphilus</name>
    <dbReference type="NCBI Taxonomy" id="94136"/>
    <lineage>
        <taxon>Bacteria</taxon>
        <taxon>Bacillati</taxon>
        <taxon>Bacillota</taxon>
        <taxon>Bacilli</taxon>
        <taxon>Bacillales</taxon>
        <taxon>Bacillaceae</taxon>
        <taxon>Alkalibacillus</taxon>
    </lineage>
</organism>